<feature type="compositionally biased region" description="Polar residues" evidence="1">
    <location>
        <begin position="107"/>
        <end position="128"/>
    </location>
</feature>
<organism evidence="3 4">
    <name type="scientific">Streptomyces mobaraensis</name>
    <name type="common">Streptoverticillium mobaraense</name>
    <dbReference type="NCBI Taxonomy" id="35621"/>
    <lineage>
        <taxon>Bacteria</taxon>
        <taxon>Bacillati</taxon>
        <taxon>Actinomycetota</taxon>
        <taxon>Actinomycetes</taxon>
        <taxon>Kitasatosporales</taxon>
        <taxon>Streptomycetaceae</taxon>
        <taxon>Streptomyces</taxon>
    </lineage>
</organism>
<accession>A0A5N5WDI3</accession>
<evidence type="ECO:0000256" key="1">
    <source>
        <dbReference type="SAM" id="MobiDB-lite"/>
    </source>
</evidence>
<evidence type="ECO:0000256" key="2">
    <source>
        <dbReference type="SAM" id="SignalP"/>
    </source>
</evidence>
<feature type="compositionally biased region" description="Low complexity" evidence="1">
    <location>
        <begin position="73"/>
        <end position="94"/>
    </location>
</feature>
<dbReference type="AlphaFoldDB" id="A0A5N5WDI3"/>
<feature type="chain" id="PRO_5024873847" evidence="2">
    <location>
        <begin position="30"/>
        <end position="128"/>
    </location>
</feature>
<feature type="signal peptide" evidence="2">
    <location>
        <begin position="1"/>
        <end position="29"/>
    </location>
</feature>
<reference evidence="3 4" key="1">
    <citation type="journal article" date="2019" name="Microb. Cell Fact.">
        <title>Exploring novel herbicidin analogues by transcriptional regulator overexpression and MS/MS molecular networking.</title>
        <authorList>
            <person name="Shi Y."/>
            <person name="Gu R."/>
            <person name="Li Y."/>
            <person name="Wang X."/>
            <person name="Ren W."/>
            <person name="Li X."/>
            <person name="Wang L."/>
            <person name="Xie Y."/>
            <person name="Hong B."/>
        </authorList>
    </citation>
    <scope>NUCLEOTIDE SEQUENCE [LARGE SCALE GENOMIC DNA]</scope>
    <source>
        <strain evidence="3 4">US-43</strain>
    </source>
</reference>
<name>A0A5N5WDI3_STRMB</name>
<dbReference type="RefSeq" id="WP_152262581.1">
    <property type="nucleotide sequence ID" value="NZ_VOKX01000009.1"/>
</dbReference>
<sequence length="128" mass="12729">MSMRNRVVGVALALLAGGMVLGQAGTAMADDHHGRHHEGHGLGSLPVAIVSPAPGQITKEHKVTDTYKYDPKGGSSSSSSSEEQPPPSGSSTPSTPAPGPVTALKDTANSTAQSATSGVSSTADAALK</sequence>
<feature type="compositionally biased region" description="Basic and acidic residues" evidence="1">
    <location>
        <begin position="58"/>
        <end position="71"/>
    </location>
</feature>
<proteinExistence type="predicted"/>
<keyword evidence="2" id="KW-0732">Signal</keyword>
<gene>
    <name evidence="3" type="ORF">FRZ00_05055</name>
</gene>
<keyword evidence="4" id="KW-1185">Reference proteome</keyword>
<dbReference type="EMBL" id="VOKX01000009">
    <property type="protein sequence ID" value="KAB7849990.1"/>
    <property type="molecule type" value="Genomic_DNA"/>
</dbReference>
<evidence type="ECO:0000313" key="4">
    <source>
        <dbReference type="Proteomes" id="UP000327000"/>
    </source>
</evidence>
<feature type="region of interest" description="Disordered" evidence="1">
    <location>
        <begin position="28"/>
        <end position="128"/>
    </location>
</feature>
<evidence type="ECO:0000313" key="3">
    <source>
        <dbReference type="EMBL" id="KAB7849990.1"/>
    </source>
</evidence>
<comment type="caution">
    <text evidence="3">The sequence shown here is derived from an EMBL/GenBank/DDBJ whole genome shotgun (WGS) entry which is preliminary data.</text>
</comment>
<dbReference type="Proteomes" id="UP000327000">
    <property type="component" value="Unassembled WGS sequence"/>
</dbReference>
<protein>
    <submittedName>
        <fullName evidence="3">Uncharacterized protein</fullName>
    </submittedName>
</protein>